<protein>
    <submittedName>
        <fullName evidence="2">Uncharacterized protein</fullName>
    </submittedName>
</protein>
<name>A0AAV7PJN4_PLEWA</name>
<feature type="region of interest" description="Disordered" evidence="1">
    <location>
        <begin position="1"/>
        <end position="24"/>
    </location>
</feature>
<gene>
    <name evidence="2" type="ORF">NDU88_005703</name>
</gene>
<dbReference type="AlphaFoldDB" id="A0AAV7PJN4"/>
<dbReference type="Proteomes" id="UP001066276">
    <property type="component" value="Chromosome 7"/>
</dbReference>
<reference evidence="2" key="1">
    <citation type="journal article" date="2022" name="bioRxiv">
        <title>Sequencing and chromosome-scale assembly of the giantPleurodeles waltlgenome.</title>
        <authorList>
            <person name="Brown T."/>
            <person name="Elewa A."/>
            <person name="Iarovenko S."/>
            <person name="Subramanian E."/>
            <person name="Araus A.J."/>
            <person name="Petzold A."/>
            <person name="Susuki M."/>
            <person name="Suzuki K.-i.T."/>
            <person name="Hayashi T."/>
            <person name="Toyoda A."/>
            <person name="Oliveira C."/>
            <person name="Osipova E."/>
            <person name="Leigh N.D."/>
            <person name="Simon A."/>
            <person name="Yun M.H."/>
        </authorList>
    </citation>
    <scope>NUCLEOTIDE SEQUENCE</scope>
    <source>
        <strain evidence="2">20211129_DDA</strain>
        <tissue evidence="2">Liver</tissue>
    </source>
</reference>
<evidence type="ECO:0000313" key="2">
    <source>
        <dbReference type="EMBL" id="KAJ1127300.1"/>
    </source>
</evidence>
<evidence type="ECO:0000313" key="3">
    <source>
        <dbReference type="Proteomes" id="UP001066276"/>
    </source>
</evidence>
<organism evidence="2 3">
    <name type="scientific">Pleurodeles waltl</name>
    <name type="common">Iberian ribbed newt</name>
    <dbReference type="NCBI Taxonomy" id="8319"/>
    <lineage>
        <taxon>Eukaryota</taxon>
        <taxon>Metazoa</taxon>
        <taxon>Chordata</taxon>
        <taxon>Craniata</taxon>
        <taxon>Vertebrata</taxon>
        <taxon>Euteleostomi</taxon>
        <taxon>Amphibia</taxon>
        <taxon>Batrachia</taxon>
        <taxon>Caudata</taxon>
        <taxon>Salamandroidea</taxon>
        <taxon>Salamandridae</taxon>
        <taxon>Pleurodelinae</taxon>
        <taxon>Pleurodeles</taxon>
    </lineage>
</organism>
<accession>A0AAV7PJN4</accession>
<comment type="caution">
    <text evidence="2">The sequence shown here is derived from an EMBL/GenBank/DDBJ whole genome shotgun (WGS) entry which is preliminary data.</text>
</comment>
<keyword evidence="3" id="KW-1185">Reference proteome</keyword>
<dbReference type="EMBL" id="JANPWB010000011">
    <property type="protein sequence ID" value="KAJ1127300.1"/>
    <property type="molecule type" value="Genomic_DNA"/>
</dbReference>
<proteinExistence type="predicted"/>
<evidence type="ECO:0000256" key="1">
    <source>
        <dbReference type="SAM" id="MobiDB-lite"/>
    </source>
</evidence>
<sequence>MGKASRKRETGEVQEMPLTGLETLEQRDIPPTLAGGPTLGDILQAITASCEALETKIDSLGVEFGLLKDDHRWLAERVTSVEREVADIPAAVASTQVQLMELVNKLDGYWYEILDTLSTLVEKEIPRDPAYCLLSSFPHMAKSRVTSSFLDLGFILAKREIARNWKATQGLRALVWHKELLQWADFEGAVLTIEAQRLGAMLENARAGRSWSVCIDEITIGQQASYHLKKPINGEAIKMVAFEIQVDIDIPLNVAKAQSDVEMTSRSP</sequence>